<keyword evidence="1" id="KW-1277">Toxin-antitoxin system</keyword>
<dbReference type="EMBL" id="JPKR02000003">
    <property type="protein sequence ID" value="KGD72488.1"/>
    <property type="molecule type" value="Genomic_DNA"/>
</dbReference>
<name>A0A095UDH1_9GAMM</name>
<proteinExistence type="predicted"/>
<accession>A0A095UDH1</accession>
<dbReference type="InterPro" id="IPR035093">
    <property type="entry name" value="RelE/ParE_toxin_dom_sf"/>
</dbReference>
<evidence type="ECO:0000256" key="1">
    <source>
        <dbReference type="ARBA" id="ARBA00022649"/>
    </source>
</evidence>
<protein>
    <submittedName>
        <fullName evidence="2">Plasmid stabilization protein</fullName>
    </submittedName>
</protein>
<dbReference type="OrthoDB" id="6238102at2"/>
<dbReference type="RefSeq" id="WP_038022138.1">
    <property type="nucleotide sequence ID" value="NZ_JPKR02000003.1"/>
</dbReference>
<gene>
    <name evidence="2" type="ORF">HA49_17420</name>
</gene>
<dbReference type="InterPro" id="IPR007712">
    <property type="entry name" value="RelE/ParE_toxin"/>
</dbReference>
<organism evidence="2 3">
    <name type="scientific">Tatumella morbirosei</name>
    <dbReference type="NCBI Taxonomy" id="642227"/>
    <lineage>
        <taxon>Bacteria</taxon>
        <taxon>Pseudomonadati</taxon>
        <taxon>Pseudomonadota</taxon>
        <taxon>Gammaproteobacteria</taxon>
        <taxon>Enterobacterales</taxon>
        <taxon>Erwiniaceae</taxon>
        <taxon>Tatumella</taxon>
    </lineage>
</organism>
<dbReference type="Pfam" id="PF05016">
    <property type="entry name" value="ParE_toxin"/>
    <property type="match status" value="1"/>
</dbReference>
<dbReference type="STRING" id="642227.HA49_17420"/>
<evidence type="ECO:0000313" key="3">
    <source>
        <dbReference type="Proteomes" id="UP000029577"/>
    </source>
</evidence>
<sequence length="110" mass="12522">MEQQVTFEYTLTAKYCIETIVAFLRQANVAPRPVITDILTRFESAVGQFPAGSQICPELLKIGCAKYREFNHPEGYRVLYSVEGNVVTAHAVLSQRQDIRQLLFKRLIMA</sequence>
<keyword evidence="3" id="KW-1185">Reference proteome</keyword>
<dbReference type="AlphaFoldDB" id="A0A095UDH1"/>
<comment type="caution">
    <text evidence="2">The sequence shown here is derived from an EMBL/GenBank/DDBJ whole genome shotgun (WGS) entry which is preliminary data.</text>
</comment>
<dbReference type="Gene3D" id="3.30.2310.20">
    <property type="entry name" value="RelE-like"/>
    <property type="match status" value="1"/>
</dbReference>
<reference evidence="2" key="1">
    <citation type="submission" date="2014-12" db="EMBL/GenBank/DDBJ databases">
        <title>The draft genome of the Tatumella morbirosei type strain, LMG23360T isolated from pineapple rot.</title>
        <authorList>
            <person name="Smits T.H."/>
            <person name="Palmer M."/>
            <person name="Venter S.N."/>
            <person name="Duffy B."/>
            <person name="Steenkamp E.T."/>
            <person name="Chan W.Y."/>
            <person name="Coutinho T.A."/>
            <person name="Coetzee M.P."/>
            <person name="De Maayer P."/>
        </authorList>
    </citation>
    <scope>NUCLEOTIDE SEQUENCE [LARGE SCALE GENOMIC DNA]</scope>
    <source>
        <strain evidence="2">LMG 23360</strain>
    </source>
</reference>
<dbReference type="eggNOG" id="COG3668">
    <property type="taxonomic scope" value="Bacteria"/>
</dbReference>
<evidence type="ECO:0000313" key="2">
    <source>
        <dbReference type="EMBL" id="KGD72488.1"/>
    </source>
</evidence>
<dbReference type="Proteomes" id="UP000029577">
    <property type="component" value="Unassembled WGS sequence"/>
</dbReference>